<dbReference type="Gene3D" id="3.40.50.1820">
    <property type="entry name" value="alpha/beta hydrolase"/>
    <property type="match status" value="1"/>
</dbReference>
<evidence type="ECO:0000313" key="2">
    <source>
        <dbReference type="EMBL" id="AMP12842.1"/>
    </source>
</evidence>
<evidence type="ECO:0000313" key="3">
    <source>
        <dbReference type="Proteomes" id="UP000074914"/>
    </source>
</evidence>
<dbReference type="Pfam" id="PF07819">
    <property type="entry name" value="PGAP1"/>
    <property type="match status" value="1"/>
</dbReference>
<dbReference type="RefSeq" id="WP_062111812.1">
    <property type="nucleotide sequence ID" value="NZ_CP013236.1"/>
</dbReference>
<proteinExistence type="predicted"/>
<protein>
    <submittedName>
        <fullName evidence="2">PGAP1-like family protein</fullName>
    </submittedName>
</protein>
<dbReference type="InterPro" id="IPR029058">
    <property type="entry name" value="AB_hydrolase_fold"/>
</dbReference>
<dbReference type="InterPro" id="IPR012908">
    <property type="entry name" value="PGAP1-ab_dom-like"/>
</dbReference>
<evidence type="ECO:0000259" key="1">
    <source>
        <dbReference type="Pfam" id="PF07819"/>
    </source>
</evidence>
<sequence length="568" mass="62047">MKDAIHVVPTTYDDEGFPVWSTPLTPSENTKRALVLAAPDQVIPVIFVPGIMGSNLKLVNGVQAAELAAGAPAWRPDNAGLGGAMMSAAARQRLLNPKNTTIDTRITIGKDHWVNPPANMSLKAAEARGWGSVFWKSYGDFLTHLDSVLNAPCFYDPNIDKVLINGAFQELVSTGIPVRGQSNLKLERTELEHMSEYWFPVHAVGYNWLQSNEDAGKYLASEIRRIKALYQKKFKRPEACQKVVVITHSMGGLVTRAAVHPNMGGAADDVWGVIHGVMPALGAAAAYKRMRTGFEKDDVPSFDIGRRIVASATQAFVGNNGRDVTAVLGHAPGGLQLLPNTAYLPEGWLKITGVESQPYTVPMNSNPYNSIYREQNKWWRLINPDWLDPAMLFVKDKAKTAWDSFDTALTQAENFHAKLGHQYHPNTYSFYGNDGAHHPSYATVTWEKASNMYQGDISPLFNWHSTDVKLMKEGLAYNKAEDDRGHTGAHLGTSTSQAINFSMTEPVEAGDGTVPSISGAAPHQFASSCVRVQLSLTGIDHQGAYSTSNGTVMDFVAYSVCKIAKDAP</sequence>
<accession>A0ABN4M654</accession>
<organism evidence="2 3">
    <name type="scientific">Collimonas pratensis</name>
    <dbReference type="NCBI Taxonomy" id="279113"/>
    <lineage>
        <taxon>Bacteria</taxon>
        <taxon>Pseudomonadati</taxon>
        <taxon>Pseudomonadota</taxon>
        <taxon>Betaproteobacteria</taxon>
        <taxon>Burkholderiales</taxon>
        <taxon>Oxalobacteraceae</taxon>
        <taxon>Collimonas</taxon>
    </lineage>
</organism>
<reference evidence="2 3" key="1">
    <citation type="submission" date="2015-11" db="EMBL/GenBank/DDBJ databases">
        <title>Exploring the genomic traits of fungus-feeding bacterial genus Collimonas.</title>
        <authorList>
            <person name="Song C."/>
            <person name="Schmidt R."/>
            <person name="de Jager V."/>
            <person name="Krzyzanowska D."/>
            <person name="Jongedijk E."/>
            <person name="Cankar K."/>
            <person name="Beekwilder J."/>
            <person name="van Veen A."/>
            <person name="de Boer W."/>
            <person name="van Veen J.A."/>
            <person name="Garbeva P."/>
        </authorList>
    </citation>
    <scope>NUCLEOTIDE SEQUENCE [LARGE SCALE GENOMIC DNA]</scope>
    <source>
        <strain evidence="2 3">Ter291</strain>
    </source>
</reference>
<feature type="domain" description="GPI inositol-deacylase PGAP1-like alpha/beta" evidence="1">
    <location>
        <begin position="214"/>
        <end position="260"/>
    </location>
</feature>
<dbReference type="SUPFAM" id="SSF53474">
    <property type="entry name" value="alpha/beta-Hydrolases"/>
    <property type="match status" value="1"/>
</dbReference>
<name>A0ABN4M654_9BURK</name>
<gene>
    <name evidence="2" type="ORF">CPter291_0556</name>
</gene>
<dbReference type="Proteomes" id="UP000074914">
    <property type="component" value="Chromosome"/>
</dbReference>
<dbReference type="PANTHER" id="PTHR11440">
    <property type="entry name" value="LECITHIN-CHOLESTEROL ACYLTRANSFERASE-RELATED"/>
    <property type="match status" value="1"/>
</dbReference>
<dbReference type="EMBL" id="CP013236">
    <property type="protein sequence ID" value="AMP12842.1"/>
    <property type="molecule type" value="Genomic_DNA"/>
</dbReference>
<keyword evidence="3" id="KW-1185">Reference proteome</keyword>